<dbReference type="PANTHER" id="PTHR34809:SF1">
    <property type="entry name" value="MALTOSE EXCESS PROTEIN 1, CHLOROPLASTIC-RELATED"/>
    <property type="match status" value="1"/>
</dbReference>
<organism evidence="3 4">
    <name type="scientific">Bathycoccus prasinos</name>
    <dbReference type="NCBI Taxonomy" id="41875"/>
    <lineage>
        <taxon>Eukaryota</taxon>
        <taxon>Viridiplantae</taxon>
        <taxon>Chlorophyta</taxon>
        <taxon>Mamiellophyceae</taxon>
        <taxon>Mamiellales</taxon>
        <taxon>Bathycoccaceae</taxon>
        <taxon>Bathycoccus</taxon>
    </lineage>
</organism>
<dbReference type="AlphaFoldDB" id="K8EJ15"/>
<name>K8EJ15_9CHLO</name>
<feature type="transmembrane region" description="Helical" evidence="2">
    <location>
        <begin position="316"/>
        <end position="334"/>
    </location>
</feature>
<gene>
    <name evidence="3" type="ordered locus">Bathy10g01330</name>
</gene>
<feature type="compositionally biased region" description="Low complexity" evidence="1">
    <location>
        <begin position="75"/>
        <end position="88"/>
    </location>
</feature>
<sequence length="435" mass="48035">MSLSLSLSSPFAKHQYRGCVAAVARDGERRLYRKHQHHPLPEGKRRREQILICNGRILERRRRVKTTTTVYAKVTTSSSSSSSSSSSESVKRGETTQSLDVNAKRGKILLEKWSQKTQSFAELATVPLLAVTLPQILLNQQNIVQGNSHLLAGISYEGYACGCLGNLLLLSYFSAIDEPAGRNIQAIGVVNTVFLLSQLFFTGNCGDVNLATYAACVSVALFGVFSAYFKKQMFSDPTARENACALYERALGVVGYTFVPYILSHALFKTSTEVSQMLALGAFAIISLRCANDYFGWSEKKNVNFFALEQFMKVKWQTLMGWTATLLFSLLPIAQISTSTTDPSNIASLSLVAVVLGGAGNALMFARAWHIRDWCWSLGSFGGSAVGSWGVLLTMFNYGHKQVSWDVFAALSALYWGWVAFVMWYDDQCKKKANI</sequence>
<feature type="transmembrane region" description="Helical" evidence="2">
    <location>
        <begin position="346"/>
        <end position="366"/>
    </location>
</feature>
<keyword evidence="2" id="KW-0812">Transmembrane</keyword>
<dbReference type="PANTHER" id="PTHR34809">
    <property type="entry name" value="MALTOSE EXCESS PROTEIN 1, CHLOROPLASTIC-RELATED"/>
    <property type="match status" value="1"/>
</dbReference>
<feature type="transmembrane region" description="Helical" evidence="2">
    <location>
        <begin position="250"/>
        <end position="268"/>
    </location>
</feature>
<feature type="transmembrane region" description="Helical" evidence="2">
    <location>
        <begin position="378"/>
        <end position="399"/>
    </location>
</feature>
<feature type="region of interest" description="Disordered" evidence="1">
    <location>
        <begin position="75"/>
        <end position="97"/>
    </location>
</feature>
<keyword evidence="2" id="KW-0472">Membrane</keyword>
<proteinExistence type="predicted"/>
<protein>
    <submittedName>
        <fullName evidence="3">Uncharacterized protein</fullName>
    </submittedName>
</protein>
<reference evidence="3 4" key="1">
    <citation type="submission" date="2011-10" db="EMBL/GenBank/DDBJ databases">
        <authorList>
            <person name="Genoscope - CEA"/>
        </authorList>
    </citation>
    <scope>NUCLEOTIDE SEQUENCE [LARGE SCALE GENOMIC DNA]</scope>
    <source>
        <strain evidence="3 4">RCC 1105</strain>
    </source>
</reference>
<dbReference type="Proteomes" id="UP000198341">
    <property type="component" value="Chromosome 10"/>
</dbReference>
<keyword evidence="2" id="KW-1133">Transmembrane helix</keyword>
<accession>K8EJ15</accession>
<evidence type="ECO:0000256" key="1">
    <source>
        <dbReference type="SAM" id="MobiDB-lite"/>
    </source>
</evidence>
<evidence type="ECO:0000256" key="2">
    <source>
        <dbReference type="SAM" id="Phobius"/>
    </source>
</evidence>
<dbReference type="KEGG" id="bpg:Bathy10g01330"/>
<keyword evidence="4" id="KW-1185">Reference proteome</keyword>
<feature type="transmembrane region" description="Helical" evidence="2">
    <location>
        <begin position="405"/>
        <end position="425"/>
    </location>
</feature>
<dbReference type="eggNOG" id="ENOG502QTKC">
    <property type="taxonomic scope" value="Eukaryota"/>
</dbReference>
<dbReference type="STRING" id="41875.K8EJ15"/>
<evidence type="ECO:0000313" key="4">
    <source>
        <dbReference type="Proteomes" id="UP000198341"/>
    </source>
</evidence>
<dbReference type="EMBL" id="FO082269">
    <property type="protein sequence ID" value="CCO17979.1"/>
    <property type="molecule type" value="Genomic_DNA"/>
</dbReference>
<dbReference type="RefSeq" id="XP_007510446.1">
    <property type="nucleotide sequence ID" value="XM_007510384.1"/>
</dbReference>
<dbReference type="GO" id="GO:0005363">
    <property type="term" value="F:maltose transmembrane transporter activity"/>
    <property type="evidence" value="ECO:0007669"/>
    <property type="project" value="TreeGrafter"/>
</dbReference>
<feature type="transmembrane region" description="Helical" evidence="2">
    <location>
        <begin position="210"/>
        <end position="229"/>
    </location>
</feature>
<dbReference type="OrthoDB" id="8048523at2759"/>
<evidence type="ECO:0000313" key="3">
    <source>
        <dbReference type="EMBL" id="CCO17979.1"/>
    </source>
</evidence>
<dbReference type="GO" id="GO:0009941">
    <property type="term" value="C:chloroplast envelope"/>
    <property type="evidence" value="ECO:0007669"/>
    <property type="project" value="TreeGrafter"/>
</dbReference>
<dbReference type="InterPro" id="IPR034628">
    <property type="entry name" value="MEX1/MEX1-like"/>
</dbReference>
<dbReference type="GeneID" id="19013210"/>
<feature type="transmembrane region" description="Helical" evidence="2">
    <location>
        <begin position="274"/>
        <end position="295"/>
    </location>
</feature>